<dbReference type="RefSeq" id="WP_377563342.1">
    <property type="nucleotide sequence ID" value="NZ_JBHTJZ010000008.1"/>
</dbReference>
<accession>A0ABW3HPR2</accession>
<evidence type="ECO:0000313" key="2">
    <source>
        <dbReference type="Proteomes" id="UP001596989"/>
    </source>
</evidence>
<organism evidence="1 2">
    <name type="scientific">Paenibacillus chungangensis</name>
    <dbReference type="NCBI Taxonomy" id="696535"/>
    <lineage>
        <taxon>Bacteria</taxon>
        <taxon>Bacillati</taxon>
        <taxon>Bacillota</taxon>
        <taxon>Bacilli</taxon>
        <taxon>Bacillales</taxon>
        <taxon>Paenibacillaceae</taxon>
        <taxon>Paenibacillus</taxon>
    </lineage>
</organism>
<dbReference type="EMBL" id="JBHTJZ010000008">
    <property type="protein sequence ID" value="MFD0959270.1"/>
    <property type="molecule type" value="Genomic_DNA"/>
</dbReference>
<dbReference type="InterPro" id="IPR027417">
    <property type="entry name" value="P-loop_NTPase"/>
</dbReference>
<dbReference type="Proteomes" id="UP001596989">
    <property type="component" value="Unassembled WGS sequence"/>
</dbReference>
<gene>
    <name evidence="1" type="ORF">ACFQ2I_07695</name>
</gene>
<keyword evidence="2" id="KW-1185">Reference proteome</keyword>
<dbReference type="Gene3D" id="3.40.50.300">
    <property type="entry name" value="P-loop containing nucleotide triphosphate hydrolases"/>
    <property type="match status" value="1"/>
</dbReference>
<evidence type="ECO:0000313" key="1">
    <source>
        <dbReference type="EMBL" id="MFD0959270.1"/>
    </source>
</evidence>
<proteinExistence type="predicted"/>
<dbReference type="SUPFAM" id="SSF53795">
    <property type="entry name" value="PEP carboxykinase-like"/>
    <property type="match status" value="1"/>
</dbReference>
<comment type="caution">
    <text evidence="1">The sequence shown here is derived from an EMBL/GenBank/DDBJ whole genome shotgun (WGS) entry which is preliminary data.</text>
</comment>
<sequence length="318" mass="35371">MNQKIYQAFGLLIASEIVLTGEETLLGEAREADASIEWGDLSEMWAKLSPSEERYVIRDDFVLLHMPHTAIYLIQDGCRIIVSPIGTPPPERIRLYLDGYCMGALLLQRGILPLHGTAVVIKGKAYGIVGRSGAGKSTLAKAFLDHGYAFLTDDVIPVRLRPEGGEAEVLPALPEQKLWQESLQQLGLGGRSFPPIYEREIKQDDVMTSKKTKYKIPVEPFHKGALPLGGLFELVKSDQMDGSAALVPVSKVEQLHIVMRHTFNRELIHPLGLLEWHFRTASSLAGMTNVQVLQRSRTVFTVQELLRLIISEVEEVPA</sequence>
<reference evidence="2" key="1">
    <citation type="journal article" date="2019" name="Int. J. Syst. Evol. Microbiol.">
        <title>The Global Catalogue of Microorganisms (GCM) 10K type strain sequencing project: providing services to taxonomists for standard genome sequencing and annotation.</title>
        <authorList>
            <consortium name="The Broad Institute Genomics Platform"/>
            <consortium name="The Broad Institute Genome Sequencing Center for Infectious Disease"/>
            <person name="Wu L."/>
            <person name="Ma J."/>
        </authorList>
    </citation>
    <scope>NUCLEOTIDE SEQUENCE [LARGE SCALE GENOMIC DNA]</scope>
    <source>
        <strain evidence="2">CCUG 59129</strain>
    </source>
</reference>
<name>A0ABW3HPR2_9BACL</name>
<protein>
    <submittedName>
        <fullName evidence="1">Aldolase</fullName>
    </submittedName>
</protein>